<keyword evidence="3" id="KW-1185">Reference proteome</keyword>
<dbReference type="InterPro" id="IPR017946">
    <property type="entry name" value="PLC-like_Pdiesterase_TIM-brl"/>
</dbReference>
<dbReference type="GO" id="GO:0070291">
    <property type="term" value="P:N-acylethanolamine metabolic process"/>
    <property type="evidence" value="ECO:0007669"/>
    <property type="project" value="TreeGrafter"/>
</dbReference>
<name>A0A4R1LVP1_9SPHI</name>
<dbReference type="SUPFAM" id="SSF51695">
    <property type="entry name" value="PLC-like phosphodiesterases"/>
    <property type="match status" value="1"/>
</dbReference>
<dbReference type="CDD" id="cd08566">
    <property type="entry name" value="GDPD_AtGDE_like"/>
    <property type="match status" value="1"/>
</dbReference>
<sequence length="337" mass="38073">MTGFLNLDIKTLIFANLQKRIKEKNIDNLKASIHIIIYLSSMKRILSSFLSLAILLCMNGYAKAQDISLKAIRLDNTKALHDFFRFKEGNAVIISGHRGGMVEGFPENSIATFENTLRNTPAFYEIDPRLTKDSVIVLMHDATLDRTTTGTGKVSDYTWEELKKFRLKDPQGNITEFGIPTLAEVIEWARGKTILNLDKKDVPFEMTAAIIKEHKAEAFMMLTVHSPEEARFYLDKNPNSMFSAHILTPEMFDRYDKAGIPWTQIMAYIGPNVKSENQKMYTLLHSKGVKCMISAASTYDKLTTKEERAEAYRKISSDGADVIETDLPIEVSEALGN</sequence>
<dbReference type="GO" id="GO:0006580">
    <property type="term" value="P:ethanolamine metabolic process"/>
    <property type="evidence" value="ECO:0007669"/>
    <property type="project" value="TreeGrafter"/>
</dbReference>
<dbReference type="EMBL" id="SMGO01000002">
    <property type="protein sequence ID" value="TCK82922.1"/>
    <property type="molecule type" value="Genomic_DNA"/>
</dbReference>
<comment type="caution">
    <text evidence="2">The sequence shown here is derived from an EMBL/GenBank/DDBJ whole genome shotgun (WGS) entry which is preliminary data.</text>
</comment>
<proteinExistence type="predicted"/>
<reference evidence="2 3" key="1">
    <citation type="submission" date="2019-03" db="EMBL/GenBank/DDBJ databases">
        <title>Genomic Encyclopedia of Archaeal and Bacterial Type Strains, Phase II (KMG-II): from individual species to whole genera.</title>
        <authorList>
            <person name="Goeker M."/>
        </authorList>
    </citation>
    <scope>NUCLEOTIDE SEQUENCE [LARGE SCALE GENOMIC DNA]</scope>
    <source>
        <strain evidence="2 3">DSM 22554</strain>
    </source>
</reference>
<dbReference type="Gene3D" id="3.20.20.190">
    <property type="entry name" value="Phosphatidylinositol (PI) phosphodiesterase"/>
    <property type="match status" value="1"/>
</dbReference>
<gene>
    <name evidence="2" type="ORF">C8N28_1509</name>
</gene>
<dbReference type="PANTHER" id="PTHR46320">
    <property type="entry name" value="GLYCEROPHOSPHODIESTER PHOSPHODIESTERASE 1"/>
    <property type="match status" value="1"/>
</dbReference>
<evidence type="ECO:0000259" key="1">
    <source>
        <dbReference type="PROSITE" id="PS51704"/>
    </source>
</evidence>
<dbReference type="PANTHER" id="PTHR46320:SF1">
    <property type="entry name" value="GLYCEROPHOSPHODIESTER PHOSPHODIESTERASE 1"/>
    <property type="match status" value="1"/>
</dbReference>
<dbReference type="Pfam" id="PF03009">
    <property type="entry name" value="GDPD"/>
    <property type="match status" value="1"/>
</dbReference>
<protein>
    <submittedName>
        <fullName evidence="2">Glycerophosphoryl diester phosphodiesterase</fullName>
    </submittedName>
</protein>
<dbReference type="Proteomes" id="UP000294616">
    <property type="component" value="Unassembled WGS sequence"/>
</dbReference>
<dbReference type="GO" id="GO:0008889">
    <property type="term" value="F:glycerophosphodiester phosphodiesterase activity"/>
    <property type="evidence" value="ECO:0007669"/>
    <property type="project" value="TreeGrafter"/>
</dbReference>
<feature type="domain" description="GP-PDE" evidence="1">
    <location>
        <begin position="92"/>
        <end position="335"/>
    </location>
</feature>
<dbReference type="GO" id="GO:0006644">
    <property type="term" value="P:phospholipid metabolic process"/>
    <property type="evidence" value="ECO:0007669"/>
    <property type="project" value="TreeGrafter"/>
</dbReference>
<evidence type="ECO:0000313" key="2">
    <source>
        <dbReference type="EMBL" id="TCK82922.1"/>
    </source>
</evidence>
<organism evidence="2 3">
    <name type="scientific">Albibacterium bauzanense</name>
    <dbReference type="NCBI Taxonomy" id="653929"/>
    <lineage>
        <taxon>Bacteria</taxon>
        <taxon>Pseudomonadati</taxon>
        <taxon>Bacteroidota</taxon>
        <taxon>Sphingobacteriia</taxon>
        <taxon>Sphingobacteriales</taxon>
        <taxon>Sphingobacteriaceae</taxon>
        <taxon>Albibacterium</taxon>
    </lineage>
</organism>
<dbReference type="GO" id="GO:0005886">
    <property type="term" value="C:plasma membrane"/>
    <property type="evidence" value="ECO:0007669"/>
    <property type="project" value="TreeGrafter"/>
</dbReference>
<dbReference type="InterPro" id="IPR030395">
    <property type="entry name" value="GP_PDE_dom"/>
</dbReference>
<accession>A0A4R1LVP1</accession>
<dbReference type="PROSITE" id="PS51704">
    <property type="entry name" value="GP_PDE"/>
    <property type="match status" value="1"/>
</dbReference>
<evidence type="ECO:0000313" key="3">
    <source>
        <dbReference type="Proteomes" id="UP000294616"/>
    </source>
</evidence>
<dbReference type="AlphaFoldDB" id="A0A4R1LVP1"/>